<accession>A0AAD8MT11</accession>
<evidence type="ECO:0000259" key="8">
    <source>
        <dbReference type="Pfam" id="PF09334"/>
    </source>
</evidence>
<reference evidence="10" key="1">
    <citation type="submission" date="2023-02" db="EMBL/GenBank/DDBJ databases">
        <title>Genome of toxic invasive species Heracleum sosnowskyi carries increased number of genes despite the absence of recent whole-genome duplications.</title>
        <authorList>
            <person name="Schelkunov M."/>
            <person name="Shtratnikova V."/>
            <person name="Makarenko M."/>
            <person name="Klepikova A."/>
            <person name="Omelchenko D."/>
            <person name="Novikova G."/>
            <person name="Obukhova E."/>
            <person name="Bogdanov V."/>
            <person name="Penin A."/>
            <person name="Logacheva M."/>
        </authorList>
    </citation>
    <scope>NUCLEOTIDE SEQUENCE</scope>
    <source>
        <strain evidence="10">Hsosn_3</strain>
        <tissue evidence="10">Leaf</tissue>
    </source>
</reference>
<dbReference type="Pfam" id="PF19303">
    <property type="entry name" value="Anticodon_3"/>
    <property type="match status" value="1"/>
</dbReference>
<dbReference type="InterPro" id="IPR014729">
    <property type="entry name" value="Rossmann-like_a/b/a_fold"/>
</dbReference>
<dbReference type="GO" id="GO:0004825">
    <property type="term" value="F:methionine-tRNA ligase activity"/>
    <property type="evidence" value="ECO:0007669"/>
    <property type="project" value="UniProtKB-EC"/>
</dbReference>
<dbReference type="InterPro" id="IPR041872">
    <property type="entry name" value="Anticodon_Met"/>
</dbReference>
<keyword evidence="3 7" id="KW-0547">Nucleotide-binding</keyword>
<dbReference type="Pfam" id="PF09334">
    <property type="entry name" value="tRNA-synt_1g"/>
    <property type="match status" value="1"/>
</dbReference>
<keyword evidence="11" id="KW-1185">Reference proteome</keyword>
<feature type="domain" description="Methionyl/Leucyl tRNA synthetase" evidence="8">
    <location>
        <begin position="6"/>
        <end position="120"/>
    </location>
</feature>
<dbReference type="EMBL" id="JAUIZM010000005">
    <property type="protein sequence ID" value="KAK1383899.1"/>
    <property type="molecule type" value="Genomic_DNA"/>
</dbReference>
<dbReference type="AlphaFoldDB" id="A0AAD8MT11"/>
<proteinExistence type="inferred from homology"/>
<evidence type="ECO:0000313" key="10">
    <source>
        <dbReference type="EMBL" id="KAK1383899.1"/>
    </source>
</evidence>
<evidence type="ECO:0000256" key="1">
    <source>
        <dbReference type="ARBA" id="ARBA00012838"/>
    </source>
</evidence>
<evidence type="ECO:0000256" key="5">
    <source>
        <dbReference type="ARBA" id="ARBA00022917"/>
    </source>
</evidence>
<comment type="caution">
    <text evidence="10">The sequence shown here is derived from an EMBL/GenBank/DDBJ whole genome shotgun (WGS) entry which is preliminary data.</text>
</comment>
<reference evidence="10" key="2">
    <citation type="submission" date="2023-05" db="EMBL/GenBank/DDBJ databases">
        <authorList>
            <person name="Schelkunov M.I."/>
        </authorList>
    </citation>
    <scope>NUCLEOTIDE SEQUENCE</scope>
    <source>
        <strain evidence="10">Hsosn_3</strain>
        <tissue evidence="10">Leaf</tissue>
    </source>
</reference>
<dbReference type="GO" id="GO:0005524">
    <property type="term" value="F:ATP binding"/>
    <property type="evidence" value="ECO:0007669"/>
    <property type="project" value="UniProtKB-KW"/>
</dbReference>
<dbReference type="GO" id="GO:0005829">
    <property type="term" value="C:cytosol"/>
    <property type="evidence" value="ECO:0007669"/>
    <property type="project" value="TreeGrafter"/>
</dbReference>
<gene>
    <name evidence="10" type="ORF">POM88_021634</name>
</gene>
<dbReference type="CDD" id="cd07957">
    <property type="entry name" value="Anticodon_Ia_Met"/>
    <property type="match status" value="1"/>
</dbReference>
<comment type="similarity">
    <text evidence="7">Belongs to the class-I aminoacyl-tRNA synthetase family.</text>
</comment>
<organism evidence="10 11">
    <name type="scientific">Heracleum sosnowskyi</name>
    <dbReference type="NCBI Taxonomy" id="360622"/>
    <lineage>
        <taxon>Eukaryota</taxon>
        <taxon>Viridiplantae</taxon>
        <taxon>Streptophyta</taxon>
        <taxon>Embryophyta</taxon>
        <taxon>Tracheophyta</taxon>
        <taxon>Spermatophyta</taxon>
        <taxon>Magnoliopsida</taxon>
        <taxon>eudicotyledons</taxon>
        <taxon>Gunneridae</taxon>
        <taxon>Pentapetalae</taxon>
        <taxon>asterids</taxon>
        <taxon>campanulids</taxon>
        <taxon>Apiales</taxon>
        <taxon>Apiaceae</taxon>
        <taxon>Apioideae</taxon>
        <taxon>apioid superclade</taxon>
        <taxon>Tordylieae</taxon>
        <taxon>Tordyliinae</taxon>
        <taxon>Heracleum</taxon>
    </lineage>
</organism>
<evidence type="ECO:0000256" key="6">
    <source>
        <dbReference type="ARBA" id="ARBA00023146"/>
    </source>
</evidence>
<keyword evidence="6 7" id="KW-0030">Aminoacyl-tRNA synthetase</keyword>
<sequence>MVENPENVELYQFMGKDNVPFHTVMFPSTLLGTGEKWTLMKSISVTEYLNYESRKFSKSKGVGVFGNDAKDTKIPAEVWRYYLLTNRPEVSDTLFTWKDLQAKLNSELLNNLGNFVNRVLSFIAKPKGRGYGSIVPDAPGAETHCLTKTLAEKVGKYVEQYLEDMEKIKLKQGLKTGMSISSEGNAYLQNTEFWKLYKEDEASCAIVIRTSVGLVYLIACLLEPFMPSFTMEIVSSFSLRLINLPWMLRIHFLQGKQDLDQPFSEIHMIFCVHCISFIFHAG</sequence>
<keyword evidence="4 7" id="KW-0067">ATP-binding</keyword>
<dbReference type="PRINTS" id="PR01041">
    <property type="entry name" value="TRNASYNTHMET"/>
</dbReference>
<evidence type="ECO:0000256" key="2">
    <source>
        <dbReference type="ARBA" id="ARBA00022598"/>
    </source>
</evidence>
<dbReference type="SUPFAM" id="SSF52374">
    <property type="entry name" value="Nucleotidylyl transferase"/>
    <property type="match status" value="1"/>
</dbReference>
<keyword evidence="2 7" id="KW-0436">Ligase</keyword>
<dbReference type="InterPro" id="IPR033911">
    <property type="entry name" value="MetRS_core"/>
</dbReference>
<protein>
    <recommendedName>
        <fullName evidence="1">methionine--tRNA ligase</fullName>
        <ecNumber evidence="1">6.1.1.10</ecNumber>
    </recommendedName>
</protein>
<dbReference type="GO" id="GO:0006431">
    <property type="term" value="P:methionyl-tRNA aminoacylation"/>
    <property type="evidence" value="ECO:0007669"/>
    <property type="project" value="InterPro"/>
</dbReference>
<evidence type="ECO:0000256" key="7">
    <source>
        <dbReference type="RuleBase" id="RU363039"/>
    </source>
</evidence>
<evidence type="ECO:0000256" key="4">
    <source>
        <dbReference type="ARBA" id="ARBA00022840"/>
    </source>
</evidence>
<evidence type="ECO:0000313" key="11">
    <source>
        <dbReference type="Proteomes" id="UP001237642"/>
    </source>
</evidence>
<dbReference type="InterPro" id="IPR023458">
    <property type="entry name" value="Met-tRNA_ligase_1"/>
</dbReference>
<dbReference type="Gene3D" id="1.10.730.10">
    <property type="entry name" value="Isoleucyl-tRNA Synthetase, Domain 1"/>
    <property type="match status" value="1"/>
</dbReference>
<dbReference type="SUPFAM" id="SSF47323">
    <property type="entry name" value="Anticodon-binding domain of a subclass of class I aminoacyl-tRNA synthetases"/>
    <property type="match status" value="1"/>
</dbReference>
<keyword evidence="5 7" id="KW-0648">Protein biosynthesis</keyword>
<dbReference type="InterPro" id="IPR009080">
    <property type="entry name" value="tRNAsynth_Ia_anticodon-bd"/>
</dbReference>
<dbReference type="GO" id="GO:0017101">
    <property type="term" value="C:aminoacyl-tRNA synthetase multienzyme complex"/>
    <property type="evidence" value="ECO:0007669"/>
    <property type="project" value="TreeGrafter"/>
</dbReference>
<dbReference type="PANTHER" id="PTHR45765:SF1">
    <property type="entry name" value="METHIONINE--TRNA LIGASE, CYTOPLASMIC"/>
    <property type="match status" value="1"/>
</dbReference>
<dbReference type="PANTHER" id="PTHR45765">
    <property type="entry name" value="METHIONINE--TRNA LIGASE"/>
    <property type="match status" value="1"/>
</dbReference>
<feature type="domain" description="Methionyl-tRNA synthetase anticodon-binding" evidence="9">
    <location>
        <begin position="145"/>
        <end position="239"/>
    </location>
</feature>
<dbReference type="Proteomes" id="UP001237642">
    <property type="component" value="Unassembled WGS sequence"/>
</dbReference>
<dbReference type="InterPro" id="IPR015413">
    <property type="entry name" value="Methionyl/Leucyl_tRNA_Synth"/>
</dbReference>
<evidence type="ECO:0000259" key="9">
    <source>
        <dbReference type="Pfam" id="PF19303"/>
    </source>
</evidence>
<dbReference type="Gene3D" id="3.40.50.620">
    <property type="entry name" value="HUPs"/>
    <property type="match status" value="1"/>
</dbReference>
<dbReference type="FunFam" id="1.10.730.10:FF:000024">
    <property type="entry name" value="Methionine--tRNA ligase cytoplasmic"/>
    <property type="match status" value="1"/>
</dbReference>
<name>A0AAD8MT11_9APIA</name>
<evidence type="ECO:0000256" key="3">
    <source>
        <dbReference type="ARBA" id="ARBA00022741"/>
    </source>
</evidence>
<dbReference type="EC" id="6.1.1.10" evidence="1"/>